<gene>
    <name evidence="2" type="ORF">BX611_2626</name>
</gene>
<dbReference type="Proteomes" id="UP000256429">
    <property type="component" value="Unassembled WGS sequence"/>
</dbReference>
<keyword evidence="1" id="KW-0472">Membrane</keyword>
<keyword evidence="1" id="KW-1133">Transmembrane helix</keyword>
<evidence type="ECO:0000313" key="2">
    <source>
        <dbReference type="EMBL" id="REE79730.1"/>
    </source>
</evidence>
<comment type="caution">
    <text evidence="2">The sequence shown here is derived from an EMBL/GenBank/DDBJ whole genome shotgun (WGS) entry which is preliminary data.</text>
</comment>
<evidence type="ECO:0000256" key="1">
    <source>
        <dbReference type="SAM" id="Phobius"/>
    </source>
</evidence>
<keyword evidence="3" id="KW-1185">Reference proteome</keyword>
<dbReference type="EMBL" id="QTTQ01000012">
    <property type="protein sequence ID" value="REE79730.1"/>
    <property type="molecule type" value="Genomic_DNA"/>
</dbReference>
<organism evidence="2 3">
    <name type="scientific">Lutibacter oceani</name>
    <dbReference type="NCBI Taxonomy" id="1853311"/>
    <lineage>
        <taxon>Bacteria</taxon>
        <taxon>Pseudomonadati</taxon>
        <taxon>Bacteroidota</taxon>
        <taxon>Flavobacteriia</taxon>
        <taxon>Flavobacteriales</taxon>
        <taxon>Flavobacteriaceae</taxon>
        <taxon>Lutibacter</taxon>
    </lineage>
</organism>
<reference evidence="2 3" key="1">
    <citation type="submission" date="2018-08" db="EMBL/GenBank/DDBJ databases">
        <title>Genomic Encyclopedia of Type Strains, Phase III (KMG-III): the genomes of soil and plant-associated and newly described type strains.</title>
        <authorList>
            <person name="Whitman W."/>
        </authorList>
    </citation>
    <scope>NUCLEOTIDE SEQUENCE [LARGE SCALE GENOMIC DNA]</scope>
    <source>
        <strain evidence="2 3">325-5</strain>
    </source>
</reference>
<feature type="transmembrane region" description="Helical" evidence="1">
    <location>
        <begin position="21"/>
        <end position="42"/>
    </location>
</feature>
<evidence type="ECO:0000313" key="3">
    <source>
        <dbReference type="Proteomes" id="UP000256429"/>
    </source>
</evidence>
<proteinExistence type="predicted"/>
<dbReference type="AlphaFoldDB" id="A0A3D9RIR0"/>
<sequence length="248" mass="28871">MIKFFRKIRQNLLLEGKTGKYLKYAIGEIILVVIGFLIALSINNWNEERKELASESKVLKTLNAEFYQNSITLDSVLLELNRMEQSLSFVFLNIQPNPNLDFSPKQLDSILRNSFSDPYWTRSEYTLRNLESSGKLSTLTSEELKSKLYEWSLVATDITDKDSDATKGFNNLLNFYRENGSLRNLDEGGWIISEGRSSLEYDHFKFFTDIVFENIIDDCLVYTRQRILRYKKAKIIIDQVIALTQTEK</sequence>
<accession>A0A3D9RIR0</accession>
<dbReference type="InterPro" id="IPR045749">
    <property type="entry name" value="DUF6090"/>
</dbReference>
<name>A0A3D9RIR0_9FLAO</name>
<dbReference type="Pfam" id="PF19578">
    <property type="entry name" value="DUF6090"/>
    <property type="match status" value="1"/>
</dbReference>
<dbReference type="RefSeq" id="WP_115881997.1">
    <property type="nucleotide sequence ID" value="NZ_QTTQ01000012.1"/>
</dbReference>
<keyword evidence="1" id="KW-0812">Transmembrane</keyword>
<dbReference type="OrthoDB" id="822590at2"/>
<protein>
    <submittedName>
        <fullName evidence="2">Uncharacterized protein</fullName>
    </submittedName>
</protein>